<keyword evidence="17" id="KW-1185">Reference proteome</keyword>
<feature type="domain" description="3-hydroxyacyl-CoA dehydrogenase C-terminal" evidence="14">
    <location>
        <begin position="491"/>
        <end position="585"/>
    </location>
</feature>
<dbReference type="InterPro" id="IPR001753">
    <property type="entry name" value="Enoyl-CoA_hydra/iso"/>
</dbReference>
<dbReference type="InterPro" id="IPR018376">
    <property type="entry name" value="Enoyl-CoA_hyd/isom_CS"/>
</dbReference>
<dbReference type="FunFam" id="3.40.50.720:FF:000009">
    <property type="entry name" value="Fatty oxidation complex, alpha subunit"/>
    <property type="match status" value="1"/>
</dbReference>
<dbReference type="GO" id="GO:0004300">
    <property type="term" value="F:enoyl-CoA hydratase activity"/>
    <property type="evidence" value="ECO:0007669"/>
    <property type="project" value="UniProtKB-EC"/>
</dbReference>
<comment type="similarity">
    <text evidence="13">Belongs to the enoyl-CoA hydratase/isomerase family.</text>
</comment>
<evidence type="ECO:0000256" key="5">
    <source>
        <dbReference type="ARBA" id="ARBA00022832"/>
    </source>
</evidence>
<evidence type="ECO:0000256" key="2">
    <source>
        <dbReference type="ARBA" id="ARBA00007005"/>
    </source>
</evidence>
<proteinExistence type="inferred from homology"/>
<evidence type="ECO:0000256" key="10">
    <source>
        <dbReference type="ARBA" id="ARBA00023239"/>
    </source>
</evidence>
<dbReference type="RefSeq" id="WP_073061432.1">
    <property type="nucleotide sequence ID" value="NZ_FQUS01000006.1"/>
</dbReference>
<feature type="domain" description="3-hydroxyacyl-CoA dehydrogenase NAD binding" evidence="15">
    <location>
        <begin position="309"/>
        <end position="488"/>
    </location>
</feature>
<dbReference type="InterPro" id="IPR006180">
    <property type="entry name" value="3-OHacyl-CoA_DH_CS"/>
</dbReference>
<dbReference type="Gene3D" id="3.40.50.720">
    <property type="entry name" value="NAD(P)-binding Rossmann-like Domain"/>
    <property type="match status" value="1"/>
</dbReference>
<dbReference type="InterPro" id="IPR029045">
    <property type="entry name" value="ClpP/crotonase-like_dom_sf"/>
</dbReference>
<dbReference type="SUPFAM" id="SSF52096">
    <property type="entry name" value="ClpP/crotonase"/>
    <property type="match status" value="1"/>
</dbReference>
<evidence type="ECO:0000313" key="17">
    <source>
        <dbReference type="Proteomes" id="UP000184041"/>
    </source>
</evidence>
<dbReference type="InterPro" id="IPR006176">
    <property type="entry name" value="3-OHacyl-CoA_DH_NAD-bd"/>
</dbReference>
<dbReference type="Pfam" id="PF00378">
    <property type="entry name" value="ECH_1"/>
    <property type="match status" value="1"/>
</dbReference>
<evidence type="ECO:0000256" key="1">
    <source>
        <dbReference type="ARBA" id="ARBA00005005"/>
    </source>
</evidence>
<evidence type="ECO:0000256" key="11">
    <source>
        <dbReference type="ARBA" id="ARBA00023268"/>
    </source>
</evidence>
<evidence type="ECO:0000313" key="16">
    <source>
        <dbReference type="EMBL" id="SHF19168.1"/>
    </source>
</evidence>
<dbReference type="PANTHER" id="PTHR43612:SF3">
    <property type="entry name" value="TRIFUNCTIONAL ENZYME SUBUNIT ALPHA, MITOCHONDRIAL"/>
    <property type="match status" value="1"/>
</dbReference>
<evidence type="ECO:0000256" key="12">
    <source>
        <dbReference type="ARBA" id="ARBA00049556"/>
    </source>
</evidence>
<dbReference type="Gene3D" id="3.90.226.10">
    <property type="entry name" value="2-enoyl-CoA Hydratase, Chain A, domain 1"/>
    <property type="match status" value="1"/>
</dbReference>
<dbReference type="EC" id="4.2.1.17" evidence="4"/>
<accession>A0A1M4ZMD6</accession>
<comment type="pathway">
    <text evidence="1">Lipid metabolism; fatty acid beta-oxidation.</text>
</comment>
<dbReference type="InterPro" id="IPR008927">
    <property type="entry name" value="6-PGluconate_DH-like_C_sf"/>
</dbReference>
<evidence type="ECO:0000256" key="4">
    <source>
        <dbReference type="ARBA" id="ARBA00012076"/>
    </source>
</evidence>
<dbReference type="GO" id="GO:0016509">
    <property type="term" value="F:long-chain (3S)-3-hydroxyacyl-CoA dehydrogenase (NAD+) activity"/>
    <property type="evidence" value="ECO:0007669"/>
    <property type="project" value="TreeGrafter"/>
</dbReference>
<comment type="catalytic activity">
    <reaction evidence="12">
        <text>a (3S)-3-hydroxyacyl-CoA + NAD(+) = a 3-oxoacyl-CoA + NADH + H(+)</text>
        <dbReference type="Rhea" id="RHEA:22432"/>
        <dbReference type="ChEBI" id="CHEBI:15378"/>
        <dbReference type="ChEBI" id="CHEBI:57318"/>
        <dbReference type="ChEBI" id="CHEBI:57540"/>
        <dbReference type="ChEBI" id="CHEBI:57945"/>
        <dbReference type="ChEBI" id="CHEBI:90726"/>
        <dbReference type="EC" id="1.1.1.35"/>
    </reaction>
</comment>
<dbReference type="STRING" id="1194090.SAMN05443144_10676"/>
<dbReference type="PROSITE" id="PS00166">
    <property type="entry name" value="ENOYL_COA_HYDRATASE"/>
    <property type="match status" value="1"/>
</dbReference>
<dbReference type="CDD" id="cd06558">
    <property type="entry name" value="crotonase-like"/>
    <property type="match status" value="1"/>
</dbReference>
<dbReference type="SUPFAM" id="SSF51735">
    <property type="entry name" value="NAD(P)-binding Rossmann-fold domains"/>
    <property type="match status" value="1"/>
</dbReference>
<dbReference type="Gene3D" id="1.10.1040.50">
    <property type="match status" value="1"/>
</dbReference>
<keyword evidence="11" id="KW-0511">Multifunctional enzyme</keyword>
<organism evidence="16 17">
    <name type="scientific">Fodinibius roseus</name>
    <dbReference type="NCBI Taxonomy" id="1194090"/>
    <lineage>
        <taxon>Bacteria</taxon>
        <taxon>Pseudomonadati</taxon>
        <taxon>Balneolota</taxon>
        <taxon>Balneolia</taxon>
        <taxon>Balneolales</taxon>
        <taxon>Balneolaceae</taxon>
        <taxon>Fodinibius</taxon>
    </lineage>
</organism>
<dbReference type="AlphaFoldDB" id="A0A1M4ZMD6"/>
<dbReference type="GO" id="GO:0070403">
    <property type="term" value="F:NAD+ binding"/>
    <property type="evidence" value="ECO:0007669"/>
    <property type="project" value="InterPro"/>
</dbReference>
<dbReference type="InterPro" id="IPR006108">
    <property type="entry name" value="3HC_DH_C"/>
</dbReference>
<dbReference type="Pfam" id="PF00725">
    <property type="entry name" value="3HCDH"/>
    <property type="match status" value="1"/>
</dbReference>
<dbReference type="OrthoDB" id="9771883at2"/>
<dbReference type="InterPro" id="IPR036291">
    <property type="entry name" value="NAD(P)-bd_dom_sf"/>
</dbReference>
<evidence type="ECO:0000259" key="14">
    <source>
        <dbReference type="Pfam" id="PF00725"/>
    </source>
</evidence>
<evidence type="ECO:0000256" key="7">
    <source>
        <dbReference type="ARBA" id="ARBA00023002"/>
    </source>
</evidence>
<dbReference type="FunFam" id="3.90.226.10:FF:000011">
    <property type="entry name" value="Fatty acid oxidation complex subunit alpha"/>
    <property type="match status" value="1"/>
</dbReference>
<keyword evidence="8" id="KW-0520">NAD</keyword>
<dbReference type="Pfam" id="PF02737">
    <property type="entry name" value="3HCDH_N"/>
    <property type="match status" value="1"/>
</dbReference>
<dbReference type="SUPFAM" id="SSF48179">
    <property type="entry name" value="6-phosphogluconate dehydrogenase C-terminal domain-like"/>
    <property type="match status" value="2"/>
</dbReference>
<evidence type="ECO:0000256" key="3">
    <source>
        <dbReference type="ARBA" id="ARBA00008750"/>
    </source>
</evidence>
<keyword evidence="6" id="KW-0442">Lipid degradation</keyword>
<reference evidence="16 17" key="1">
    <citation type="submission" date="2016-11" db="EMBL/GenBank/DDBJ databases">
        <authorList>
            <person name="Jaros S."/>
            <person name="Januszkiewicz K."/>
            <person name="Wedrychowicz H."/>
        </authorList>
    </citation>
    <scope>NUCLEOTIDE SEQUENCE [LARGE SCALE GENOMIC DNA]</scope>
    <source>
        <strain evidence="16 17">DSM 21986</strain>
    </source>
</reference>
<comment type="similarity">
    <text evidence="2">In the central section; belongs to the 3-hydroxyacyl-CoA dehydrogenase family.</text>
</comment>
<keyword evidence="9" id="KW-0443">Lipid metabolism</keyword>
<keyword evidence="5" id="KW-0276">Fatty acid metabolism</keyword>
<evidence type="ECO:0000259" key="15">
    <source>
        <dbReference type="Pfam" id="PF02737"/>
    </source>
</evidence>
<dbReference type="GO" id="GO:0006635">
    <property type="term" value="P:fatty acid beta-oxidation"/>
    <property type="evidence" value="ECO:0007669"/>
    <property type="project" value="UniProtKB-UniPathway"/>
</dbReference>
<dbReference type="Proteomes" id="UP000184041">
    <property type="component" value="Unassembled WGS sequence"/>
</dbReference>
<evidence type="ECO:0000256" key="13">
    <source>
        <dbReference type="RuleBase" id="RU003707"/>
    </source>
</evidence>
<sequence length="708" mass="78823">MSYLSTEKQDDILVVTLDQPGEKVNKLDEQLMTEFRDLLEKAGQETITGLVLISGKENNFIAGADVAMLKNKKAPEEIEDLSRRGNDLLLDLEHFEKPIVAAIHGSCMGGGLEVAMACHYRVASDHDQTVMAQPEVQLGLLPGGGGTQRLPRLIGIQNAFTYLLTGKNIYPRKAYKMGLVDELTHKNAILKAAKKAVHRLGSDGFERKDKRSLFHQLTEGLSPLRKIIYSQARKRTRSKTKGNYPAPPRIIDCVEEGYENGMRAGLNLESRNFGWLAATPESQAMVNLFFAMQGAKKNPASEKTEPIQKIGVLGAGLMGSGIADVSANKGDYRILLKDQNAEQAVEGKKHIWRDLEKKRKKKIISSFERDRISSLVTATDSYDGFANVGLVIEAVFEDLELKQSILREVEDRLPGKAIFASNTSSLPIRDIARAAQRPQQVIGMHYFSPVPKMPLLEIITTEQTADWVAATAREVGIRQGKHVIVVNDGPGFYTTRILAPYMNEALMLLEEGISIEELDKHMKQFGFPVGPAALFDEVGIDVAAHITEVLSDLFAERDFHPSDKPTTLFEEGYKGKKNRQGFYHYEEEGSKTKKKEPNKKIYQFFGGPDRSSIEAQTVQQRMTLMMVNEAAWCLQEDVLRNPTDGDLGAVLGLGFPPFLGGPFRYIDRQGAATIVERLETFRRGLGPRFKPADILRNHASADKKFHPD</sequence>
<name>A0A1M4ZMD6_9BACT</name>
<evidence type="ECO:0000256" key="6">
    <source>
        <dbReference type="ARBA" id="ARBA00022963"/>
    </source>
</evidence>
<protein>
    <recommendedName>
        <fullName evidence="4">enoyl-CoA hydratase</fullName>
        <ecNumber evidence="4">4.2.1.17</ecNumber>
    </recommendedName>
</protein>
<dbReference type="PANTHER" id="PTHR43612">
    <property type="entry name" value="TRIFUNCTIONAL ENZYME SUBUNIT ALPHA"/>
    <property type="match status" value="1"/>
</dbReference>
<keyword evidence="10" id="KW-0456">Lyase</keyword>
<keyword evidence="7" id="KW-0560">Oxidoreductase</keyword>
<gene>
    <name evidence="16" type="ORF">SAMN05443144_10676</name>
</gene>
<dbReference type="InterPro" id="IPR050136">
    <property type="entry name" value="FA_oxidation_alpha_subunit"/>
</dbReference>
<comment type="similarity">
    <text evidence="3">In the N-terminal section; belongs to the enoyl-CoA hydratase/isomerase family.</text>
</comment>
<dbReference type="UniPathway" id="UPA00659"/>
<dbReference type="PROSITE" id="PS00067">
    <property type="entry name" value="3HCDH"/>
    <property type="match status" value="1"/>
</dbReference>
<evidence type="ECO:0000256" key="8">
    <source>
        <dbReference type="ARBA" id="ARBA00023027"/>
    </source>
</evidence>
<evidence type="ECO:0000256" key="9">
    <source>
        <dbReference type="ARBA" id="ARBA00023098"/>
    </source>
</evidence>
<dbReference type="EMBL" id="FQUS01000006">
    <property type="protein sequence ID" value="SHF19168.1"/>
    <property type="molecule type" value="Genomic_DNA"/>
</dbReference>